<dbReference type="AlphaFoldDB" id="Q3T4B2"/>
<evidence type="ECO:0000256" key="1">
    <source>
        <dbReference type="SAM" id="SignalP"/>
    </source>
</evidence>
<feature type="domain" description="Homing endonuclease LAGLIDADG" evidence="2">
    <location>
        <begin position="86"/>
        <end position="182"/>
    </location>
</feature>
<feature type="chain" id="PRO_5004229347" evidence="1">
    <location>
        <begin position="25"/>
        <end position="355"/>
    </location>
</feature>
<gene>
    <name evidence="3" type="primary">orf355</name>
</gene>
<feature type="signal peptide" evidence="1">
    <location>
        <begin position="1"/>
        <end position="24"/>
    </location>
</feature>
<dbReference type="Gene3D" id="3.10.28.10">
    <property type="entry name" value="Homing endonucleases"/>
    <property type="match status" value="2"/>
</dbReference>
<dbReference type="PANTHER" id="PTHR36181">
    <property type="entry name" value="INTRON-ENCODED ENDONUCLEASE AI3-RELATED"/>
    <property type="match status" value="1"/>
</dbReference>
<dbReference type="GeneID" id="3260067"/>
<dbReference type="GO" id="GO:0005739">
    <property type="term" value="C:mitochondrion"/>
    <property type="evidence" value="ECO:0007669"/>
    <property type="project" value="UniProtKB-ARBA"/>
</dbReference>
<dbReference type="InterPro" id="IPR051289">
    <property type="entry name" value="LAGLIDADG_Endonuclease"/>
</dbReference>
<dbReference type="FunFam" id="3.10.28.10:FF:000007">
    <property type="entry name" value="Intron-encoded DNA endonuclease aI3"/>
    <property type="match status" value="1"/>
</dbReference>
<reference evidence="3" key="1">
    <citation type="journal article" date="2005" name="Nucleic Acids Res.">
        <title>Comparative mitochondrial genomics in zygomycetes: bacteria-like RNase P RNAs, mobile elements, and a close source of the group I intron invasion in angiosperms.</title>
        <authorList>
            <person name="Seif E."/>
            <person name="Leigh J."/>
            <person name="Liu Y."/>
            <person name="Roewer I."/>
            <person name="Forget L."/>
            <person name="Lang B.F."/>
        </authorList>
    </citation>
    <scope>NUCLEOTIDE SEQUENCE</scope>
    <source>
        <strain evidence="3">18-3</strain>
    </source>
</reference>
<dbReference type="EMBL" id="AY863213">
    <property type="protein sequence ID" value="AAW49502.1"/>
    <property type="molecule type" value="Genomic_DNA"/>
</dbReference>
<proteinExistence type="predicted"/>
<evidence type="ECO:0000259" key="2">
    <source>
        <dbReference type="Pfam" id="PF00961"/>
    </source>
</evidence>
<dbReference type="SUPFAM" id="SSF55608">
    <property type="entry name" value="Homing endonucleases"/>
    <property type="match status" value="2"/>
</dbReference>
<accession>Q3T4B2</accession>
<geneLocation type="mitochondrion" evidence="3"/>
<feature type="domain" description="Homing endonuclease LAGLIDADG" evidence="2">
    <location>
        <begin position="208"/>
        <end position="310"/>
    </location>
</feature>
<dbReference type="GO" id="GO:0004519">
    <property type="term" value="F:endonuclease activity"/>
    <property type="evidence" value="ECO:0007669"/>
    <property type="project" value="InterPro"/>
</dbReference>
<evidence type="ECO:0000313" key="3">
    <source>
        <dbReference type="EMBL" id="AAW49502.1"/>
    </source>
</evidence>
<feature type="non-terminal residue" evidence="3">
    <location>
        <position position="1"/>
    </location>
</feature>
<dbReference type="InterPro" id="IPR004860">
    <property type="entry name" value="LAGLIDADG_dom"/>
</dbReference>
<sequence length="355" mass="41681">VFIIAPALNLAICWKFLIFIGQSARNLINLDLLEIFRDYTPQFIYCNELIIIKNLLNKNSNQDKRYYIHKENKDIKEFNENFSYYLAGLIEGDGTIIVPKTERSNKGRINYPSIQIVFNSKDLPLALIIQKNLGLGSISKTKGVNAYRLTINNYEGLIKLTKLLNGKFKTVKIYYFNELIKFLNNRFSNFNILPMELNQTPFYSNSWLSGFIDADGHFNVSLNKNSVSCRFELVQAIEDKRGNDKKDIMIKLAEYLNKQLKIISKSYCNSKDQYNINITNLESNLIISNYLLKYPLFSSKFLNFKDYYKVLILIKNKEHKSLIAKEQIYSIKNQMNNKRTIFTWDHLQNFYNLYK</sequence>
<keyword evidence="1" id="KW-0732">Signal</keyword>
<dbReference type="PANTHER" id="PTHR36181:SF1">
    <property type="entry name" value="LAGLIDADG ENDONUCLEASE"/>
    <property type="match status" value="1"/>
</dbReference>
<dbReference type="Pfam" id="PF00961">
    <property type="entry name" value="LAGLIDADG_1"/>
    <property type="match status" value="2"/>
</dbReference>
<dbReference type="InterPro" id="IPR027434">
    <property type="entry name" value="Homing_endonucl"/>
</dbReference>
<name>Q3T4B2_ZANCU</name>
<protein>
    <submittedName>
        <fullName evidence="3">Orf355</fullName>
    </submittedName>
</protein>
<organism evidence="3">
    <name type="scientific">Zancudomyces culisetae</name>
    <name type="common">Gut fungus</name>
    <name type="synonym">Smittium culisetae</name>
    <dbReference type="NCBI Taxonomy" id="1213189"/>
    <lineage>
        <taxon>Eukaryota</taxon>
        <taxon>Fungi</taxon>
        <taxon>Fungi incertae sedis</taxon>
        <taxon>Zoopagomycota</taxon>
        <taxon>Kickxellomycotina</taxon>
        <taxon>Harpellomycetes</taxon>
        <taxon>Harpellales</taxon>
        <taxon>Legeriomycetaceae</taxon>
        <taxon>Zancudomyces</taxon>
    </lineage>
</organism>
<keyword evidence="3" id="KW-0496">Mitochondrion</keyword>
<dbReference type="RefSeq" id="YP_203335.1">
    <property type="nucleotide sequence ID" value="NC_006837.1"/>
</dbReference>